<gene>
    <name evidence="1" type="ORF">Cha6605_5269</name>
</gene>
<reference evidence="1 2" key="1">
    <citation type="submission" date="2012-05" db="EMBL/GenBank/DDBJ databases">
        <title>Finished chromosome of genome of Chamaesiphon sp. PCC 6605.</title>
        <authorList>
            <consortium name="US DOE Joint Genome Institute"/>
            <person name="Gugger M."/>
            <person name="Coursin T."/>
            <person name="Rippka R."/>
            <person name="Tandeau De Marsac N."/>
            <person name="Huntemann M."/>
            <person name="Wei C.-L."/>
            <person name="Han J."/>
            <person name="Detter J.C."/>
            <person name="Han C."/>
            <person name="Tapia R."/>
            <person name="Chen A."/>
            <person name="Kyrpides N."/>
            <person name="Mavromatis K."/>
            <person name="Markowitz V."/>
            <person name="Szeto E."/>
            <person name="Ivanova N."/>
            <person name="Pagani I."/>
            <person name="Pati A."/>
            <person name="Goodwin L."/>
            <person name="Nordberg H.P."/>
            <person name="Cantor M.N."/>
            <person name="Hua S.X."/>
            <person name="Woyke T."/>
            <person name="Kerfeld C.A."/>
        </authorList>
    </citation>
    <scope>NUCLEOTIDE SEQUENCE [LARGE SCALE GENOMIC DNA]</scope>
    <source>
        <strain evidence="2">ATCC 27169 / PCC 6605</strain>
    </source>
</reference>
<dbReference type="STRING" id="1173020.Cha6605_5269"/>
<dbReference type="HOGENOM" id="CLU_3181692_0_0_3"/>
<sequence>MAHPVVEMALAGYLDSESIGFVDRTPVRVGVSLPLAQRTGGNRGQG</sequence>
<keyword evidence="2" id="KW-1185">Reference proteome</keyword>
<proteinExistence type="predicted"/>
<dbReference type="AlphaFoldDB" id="K9UM16"/>
<dbReference type="KEGG" id="cmp:Cha6605_5269"/>
<accession>K9UM16</accession>
<name>K9UM16_CHAP6</name>
<evidence type="ECO:0000313" key="1">
    <source>
        <dbReference type="EMBL" id="AFY96157.1"/>
    </source>
</evidence>
<dbReference type="RefSeq" id="WP_015162241.1">
    <property type="nucleotide sequence ID" value="NC_019697.1"/>
</dbReference>
<dbReference type="Proteomes" id="UP000010366">
    <property type="component" value="Chromosome"/>
</dbReference>
<evidence type="ECO:0000313" key="2">
    <source>
        <dbReference type="Proteomes" id="UP000010366"/>
    </source>
</evidence>
<dbReference type="EMBL" id="CP003600">
    <property type="protein sequence ID" value="AFY96157.1"/>
    <property type="molecule type" value="Genomic_DNA"/>
</dbReference>
<protein>
    <submittedName>
        <fullName evidence="1">Uncharacterized protein</fullName>
    </submittedName>
</protein>
<organism evidence="1 2">
    <name type="scientific">Chamaesiphon minutus (strain ATCC 27169 / PCC 6605)</name>
    <dbReference type="NCBI Taxonomy" id="1173020"/>
    <lineage>
        <taxon>Bacteria</taxon>
        <taxon>Bacillati</taxon>
        <taxon>Cyanobacteriota</taxon>
        <taxon>Cyanophyceae</taxon>
        <taxon>Gomontiellales</taxon>
        <taxon>Chamaesiphonaceae</taxon>
        <taxon>Chamaesiphon</taxon>
    </lineage>
</organism>